<sequence length="79" mass="8547">MRSWWHAVDAANQASQCHLGDGLEFGDDESPLAYRWGALTGPQVVQVLLEATEDDALGFPVHWALTSHVLERGGGSGCR</sequence>
<dbReference type="EMBL" id="JBCEZU010000586">
    <property type="protein sequence ID" value="KAK9515943.1"/>
    <property type="molecule type" value="Genomic_DNA"/>
</dbReference>
<accession>A0AAW1E1B1</accession>
<evidence type="ECO:0000313" key="1">
    <source>
        <dbReference type="EMBL" id="KAK9515943.1"/>
    </source>
</evidence>
<evidence type="ECO:0000313" key="2">
    <source>
        <dbReference type="Proteomes" id="UP001488805"/>
    </source>
</evidence>
<gene>
    <name evidence="1" type="ORF">VZT92_026539</name>
</gene>
<keyword evidence="2" id="KW-1185">Reference proteome</keyword>
<dbReference type="Proteomes" id="UP001488805">
    <property type="component" value="Unassembled WGS sequence"/>
</dbReference>
<comment type="caution">
    <text evidence="1">The sequence shown here is derived from an EMBL/GenBank/DDBJ whole genome shotgun (WGS) entry which is preliminary data.</text>
</comment>
<organism evidence="1 2">
    <name type="scientific">Zoarces viviparus</name>
    <name type="common">Viviparous eelpout</name>
    <name type="synonym">Blennius viviparus</name>
    <dbReference type="NCBI Taxonomy" id="48416"/>
    <lineage>
        <taxon>Eukaryota</taxon>
        <taxon>Metazoa</taxon>
        <taxon>Chordata</taxon>
        <taxon>Craniata</taxon>
        <taxon>Vertebrata</taxon>
        <taxon>Euteleostomi</taxon>
        <taxon>Actinopterygii</taxon>
        <taxon>Neopterygii</taxon>
        <taxon>Teleostei</taxon>
        <taxon>Neoteleostei</taxon>
        <taxon>Acanthomorphata</taxon>
        <taxon>Eupercaria</taxon>
        <taxon>Perciformes</taxon>
        <taxon>Cottioidei</taxon>
        <taxon>Zoarcales</taxon>
        <taxon>Zoarcidae</taxon>
        <taxon>Zoarcinae</taxon>
        <taxon>Zoarces</taxon>
    </lineage>
</organism>
<name>A0AAW1E1B1_ZOAVI</name>
<proteinExistence type="predicted"/>
<dbReference type="AlphaFoldDB" id="A0AAW1E1B1"/>
<protein>
    <submittedName>
        <fullName evidence="1">Uncharacterized protein</fullName>
    </submittedName>
</protein>
<reference evidence="1 2" key="1">
    <citation type="journal article" date="2024" name="Genome Biol. Evol.">
        <title>Chromosome-level genome assembly of the viviparous eelpout Zoarces viviparus.</title>
        <authorList>
            <person name="Fuhrmann N."/>
            <person name="Brasseur M.V."/>
            <person name="Bakowski C.E."/>
            <person name="Podsiadlowski L."/>
            <person name="Prost S."/>
            <person name="Krehenwinkel H."/>
            <person name="Mayer C."/>
        </authorList>
    </citation>
    <scope>NUCLEOTIDE SEQUENCE [LARGE SCALE GENOMIC DNA]</scope>
    <source>
        <strain evidence="1">NO-MEL_2022_Ind0_liver</strain>
    </source>
</reference>